<proteinExistence type="predicted"/>
<gene>
    <name evidence="1" type="ORF">FRC96_08040</name>
</gene>
<evidence type="ECO:0000313" key="1">
    <source>
        <dbReference type="EMBL" id="TXD37904.1"/>
    </source>
</evidence>
<organism evidence="1 2">
    <name type="scientific">Lujinxingia vulgaris</name>
    <dbReference type="NCBI Taxonomy" id="2600176"/>
    <lineage>
        <taxon>Bacteria</taxon>
        <taxon>Deltaproteobacteria</taxon>
        <taxon>Bradymonadales</taxon>
        <taxon>Lujinxingiaceae</taxon>
        <taxon>Lujinxingia</taxon>
    </lineage>
</organism>
<sequence>MQVAFEGEALTLTTLGRADLLKTKLFELCDRGTDLADCIALAPTAEELDEAQPWLEEQDAHPQWSDHVRATLHDLRARLDHGI</sequence>
<name>A0A5C6X7T2_9DELT</name>
<reference evidence="1 2" key="1">
    <citation type="submission" date="2019-08" db="EMBL/GenBank/DDBJ databases">
        <title>Bradymonadales sp. TMQ2.</title>
        <authorList>
            <person name="Liang Q."/>
        </authorList>
    </citation>
    <scope>NUCLEOTIDE SEQUENCE [LARGE SCALE GENOMIC DNA]</scope>
    <source>
        <strain evidence="1 2">TMQ2</strain>
    </source>
</reference>
<dbReference type="OrthoDB" id="234952at68525"/>
<comment type="caution">
    <text evidence="1">The sequence shown here is derived from an EMBL/GenBank/DDBJ whole genome shotgun (WGS) entry which is preliminary data.</text>
</comment>
<dbReference type="EMBL" id="VOSL01000039">
    <property type="protein sequence ID" value="TXD37904.1"/>
    <property type="molecule type" value="Genomic_DNA"/>
</dbReference>
<dbReference type="AlphaFoldDB" id="A0A5C6X7T2"/>
<dbReference type="RefSeq" id="WP_146973990.1">
    <property type="nucleotide sequence ID" value="NZ_VOSL01000039.1"/>
</dbReference>
<protein>
    <submittedName>
        <fullName evidence="1">Uncharacterized protein</fullName>
    </submittedName>
</protein>
<dbReference type="Proteomes" id="UP000321046">
    <property type="component" value="Unassembled WGS sequence"/>
</dbReference>
<evidence type="ECO:0000313" key="2">
    <source>
        <dbReference type="Proteomes" id="UP000321046"/>
    </source>
</evidence>
<accession>A0A5C6X7T2</accession>